<proteinExistence type="predicted"/>
<dbReference type="InterPro" id="IPR006075">
    <property type="entry name" value="Asn/Gln-tRNA_Trfase_suB/E_cat"/>
</dbReference>
<organism evidence="6 7">
    <name type="scientific">Limulus polyphemus</name>
    <name type="common">Atlantic horseshoe crab</name>
    <dbReference type="NCBI Taxonomy" id="6850"/>
    <lineage>
        <taxon>Eukaryota</taxon>
        <taxon>Metazoa</taxon>
        <taxon>Ecdysozoa</taxon>
        <taxon>Arthropoda</taxon>
        <taxon>Chelicerata</taxon>
        <taxon>Merostomata</taxon>
        <taxon>Xiphosura</taxon>
        <taxon>Limulidae</taxon>
        <taxon>Limulus</taxon>
    </lineage>
</organism>
<dbReference type="GeneID" id="106475794"/>
<reference evidence="7" key="1">
    <citation type="submission" date="2025-08" db="UniProtKB">
        <authorList>
            <consortium name="RefSeq"/>
        </authorList>
    </citation>
    <scope>IDENTIFICATION</scope>
    <source>
        <tissue evidence="7">Muscle</tissue>
    </source>
</reference>
<evidence type="ECO:0000256" key="2">
    <source>
        <dbReference type="ARBA" id="ARBA00022741"/>
    </source>
</evidence>
<sequence>MALSLGQQFLCSFCGKHVIKNVNYSRIFKSISERKLHDSSNLSSGLRRAKGSWESVVGLEIHAQINSEAKLFSGAGTQYAAAPNTQVSLFDVALPGTLPVLNRRCVEAGVLTALALNCTVHKISMFDRKHYFYADLPAGYQITQQRMPLATNGSLSFVVFNPAVHKRPYKKTVGLIQLQLEQDSGKSLHDEGQTLIDLNRAGVPLMELVFEATLKDGEEAAALVKELQLIFKRLGTCTSKMEEGALRVDANISVNQTGEPWGTRTEVKNINSVRCVAKAVDFEIKRQIGELEAGFEILNETRMFDAQAK</sequence>
<keyword evidence="6" id="KW-1185">Reference proteome</keyword>
<evidence type="ECO:0000313" key="7">
    <source>
        <dbReference type="RefSeq" id="XP_022235535.1"/>
    </source>
</evidence>
<evidence type="ECO:0000313" key="6">
    <source>
        <dbReference type="Proteomes" id="UP000694941"/>
    </source>
</evidence>
<keyword evidence="1" id="KW-0436">Ligase</keyword>
<keyword evidence="2" id="KW-0547">Nucleotide-binding</keyword>
<evidence type="ECO:0000259" key="5">
    <source>
        <dbReference type="Pfam" id="PF02934"/>
    </source>
</evidence>
<gene>
    <name evidence="7" type="primary">LOC106475794</name>
</gene>
<evidence type="ECO:0000256" key="3">
    <source>
        <dbReference type="ARBA" id="ARBA00022840"/>
    </source>
</evidence>
<keyword evidence="3" id="KW-0067">ATP-binding</keyword>
<evidence type="ECO:0000256" key="4">
    <source>
        <dbReference type="ARBA" id="ARBA00022917"/>
    </source>
</evidence>
<accession>A0ABM1RVY0</accession>
<dbReference type="RefSeq" id="XP_022235535.1">
    <property type="nucleotide sequence ID" value="XM_022379827.1"/>
</dbReference>
<dbReference type="InterPro" id="IPR014746">
    <property type="entry name" value="Gln_synth/guanido_kin_cat_dom"/>
</dbReference>
<protein>
    <submittedName>
        <fullName evidence="7">Glutamyl-tRNA(Gln) amidotransferase subunit B, mitochondrial-like</fullName>
    </submittedName>
</protein>
<dbReference type="Pfam" id="PF02934">
    <property type="entry name" value="GatB_N"/>
    <property type="match status" value="1"/>
</dbReference>
<dbReference type="PANTHER" id="PTHR11659:SF0">
    <property type="entry name" value="GLUTAMYL-TRNA(GLN) AMIDOTRANSFERASE SUBUNIT B, MITOCHONDRIAL"/>
    <property type="match status" value="1"/>
</dbReference>
<evidence type="ECO:0000256" key="1">
    <source>
        <dbReference type="ARBA" id="ARBA00022598"/>
    </source>
</evidence>
<name>A0ABM1RVY0_LIMPO</name>
<feature type="domain" description="Aspartyl/Glutamyl-tRNA(Gln) amidotransferase subunit B/E catalytic" evidence="5">
    <location>
        <begin position="56"/>
        <end position="307"/>
    </location>
</feature>
<dbReference type="Proteomes" id="UP000694941">
    <property type="component" value="Unplaced"/>
</dbReference>
<dbReference type="PANTHER" id="PTHR11659">
    <property type="entry name" value="GLUTAMYL-TRNA GLN AMIDOTRANSFERASE SUBUNIT B MITOCHONDRIAL AND PROKARYOTIC PET112-RELATED"/>
    <property type="match status" value="1"/>
</dbReference>
<keyword evidence="4" id="KW-0648">Protein biosynthesis</keyword>
<dbReference type="SUPFAM" id="SSF55931">
    <property type="entry name" value="Glutamine synthetase/guanido kinase"/>
    <property type="match status" value="1"/>
</dbReference>
<dbReference type="InterPro" id="IPR017959">
    <property type="entry name" value="Asn/Gln-tRNA_amidoTrfase_suB/E"/>
</dbReference>